<feature type="region of interest" description="Disordered" evidence="1">
    <location>
        <begin position="1"/>
        <end position="29"/>
    </location>
</feature>
<organism evidence="2 3">
    <name type="scientific">Pipistrellus kuhlii</name>
    <name type="common">Kuhl's pipistrelle</name>
    <dbReference type="NCBI Taxonomy" id="59472"/>
    <lineage>
        <taxon>Eukaryota</taxon>
        <taxon>Metazoa</taxon>
        <taxon>Chordata</taxon>
        <taxon>Craniata</taxon>
        <taxon>Vertebrata</taxon>
        <taxon>Euteleostomi</taxon>
        <taxon>Mammalia</taxon>
        <taxon>Eutheria</taxon>
        <taxon>Laurasiatheria</taxon>
        <taxon>Chiroptera</taxon>
        <taxon>Yangochiroptera</taxon>
        <taxon>Vespertilionidae</taxon>
        <taxon>Pipistrellus</taxon>
    </lineage>
</organism>
<evidence type="ECO:0000313" key="3">
    <source>
        <dbReference type="Proteomes" id="UP000558488"/>
    </source>
</evidence>
<name>A0A7J7S465_PIPKU</name>
<evidence type="ECO:0000313" key="2">
    <source>
        <dbReference type="EMBL" id="KAF6283094.1"/>
    </source>
</evidence>
<comment type="caution">
    <text evidence="2">The sequence shown here is derived from an EMBL/GenBank/DDBJ whole genome shotgun (WGS) entry which is preliminary data.</text>
</comment>
<protein>
    <submittedName>
        <fullName evidence="2">Uncharacterized protein</fullName>
    </submittedName>
</protein>
<proteinExistence type="predicted"/>
<reference evidence="2 3" key="1">
    <citation type="journal article" date="2020" name="Nature">
        <title>Six reference-quality genomes reveal evolution of bat adaptations.</title>
        <authorList>
            <person name="Jebb D."/>
            <person name="Huang Z."/>
            <person name="Pippel M."/>
            <person name="Hughes G.M."/>
            <person name="Lavrichenko K."/>
            <person name="Devanna P."/>
            <person name="Winkler S."/>
            <person name="Jermiin L.S."/>
            <person name="Skirmuntt E.C."/>
            <person name="Katzourakis A."/>
            <person name="Burkitt-Gray L."/>
            <person name="Ray D.A."/>
            <person name="Sullivan K.A.M."/>
            <person name="Roscito J.G."/>
            <person name="Kirilenko B.M."/>
            <person name="Davalos L.M."/>
            <person name="Corthals A.P."/>
            <person name="Power M.L."/>
            <person name="Jones G."/>
            <person name="Ransome R.D."/>
            <person name="Dechmann D.K.N."/>
            <person name="Locatelli A.G."/>
            <person name="Puechmaille S.J."/>
            <person name="Fedrigo O."/>
            <person name="Jarvis E.D."/>
            <person name="Hiller M."/>
            <person name="Vernes S.C."/>
            <person name="Myers E.W."/>
            <person name="Teeling E.C."/>
        </authorList>
    </citation>
    <scope>NUCLEOTIDE SEQUENCE [LARGE SCALE GENOMIC DNA]</scope>
    <source>
        <strain evidence="2">MPipKuh1</strain>
        <tissue evidence="2">Flight muscle</tissue>
    </source>
</reference>
<keyword evidence="3" id="KW-1185">Reference proteome</keyword>
<accession>A0A7J7S465</accession>
<dbReference type="Proteomes" id="UP000558488">
    <property type="component" value="Unassembled WGS sequence"/>
</dbReference>
<evidence type="ECO:0000256" key="1">
    <source>
        <dbReference type="SAM" id="MobiDB-lite"/>
    </source>
</evidence>
<dbReference type="AlphaFoldDB" id="A0A7J7S465"/>
<sequence length="156" mass="16296">MAPERGAPVVRPPESGAGREGGCTEPSVLTASPALPAAHMGTQAPLSPAGPGAGCREVSGSRLLACNRVGVFCRKLLLGPQQRSSVSVLALSRGQDAVSLFLALRTLKCQEPRSATGCELGGWPRRRPAGKLLWSRRCFPAHSPGQAVFSQETTPE</sequence>
<gene>
    <name evidence="2" type="ORF">mPipKuh1_010184</name>
</gene>
<dbReference type="EMBL" id="JACAGB010000053">
    <property type="protein sequence ID" value="KAF6283094.1"/>
    <property type="molecule type" value="Genomic_DNA"/>
</dbReference>